<feature type="domain" description="C2H2-type" evidence="13">
    <location>
        <begin position="658"/>
        <end position="685"/>
    </location>
</feature>
<evidence type="ECO:0000256" key="12">
    <source>
        <dbReference type="SAM" id="MobiDB-lite"/>
    </source>
</evidence>
<reference evidence="14 15" key="2">
    <citation type="journal article" date="2024" name="G3 (Bethesda)">
        <title>The genome of the cryopelagic Antarctic bald notothen, Trematomus borchgrevinki.</title>
        <authorList>
            <person name="Rayamajhi N."/>
            <person name="Rivera-Colon A.G."/>
            <person name="Minhas B.F."/>
            <person name="Cheng C.C."/>
            <person name="Catchen J.M."/>
        </authorList>
    </citation>
    <scope>NUCLEOTIDE SEQUENCE [LARGE SCALE GENOMIC DNA]</scope>
    <source>
        <strain evidence="14">AGRC-2024</strain>
    </source>
</reference>
<evidence type="ECO:0000256" key="8">
    <source>
        <dbReference type="ARBA" id="ARBA00023163"/>
    </source>
</evidence>
<feature type="domain" description="C2H2-type" evidence="13">
    <location>
        <begin position="462"/>
        <end position="489"/>
    </location>
</feature>
<dbReference type="Pfam" id="PF13912">
    <property type="entry name" value="zf-C2H2_6"/>
    <property type="match status" value="3"/>
</dbReference>
<feature type="domain" description="C2H2-type" evidence="13">
    <location>
        <begin position="518"/>
        <end position="545"/>
    </location>
</feature>
<comment type="subcellular location">
    <subcellularLocation>
        <location evidence="1">Nucleus</location>
    </subcellularLocation>
</comment>
<dbReference type="FunFam" id="3.30.160.60:FF:000710">
    <property type="entry name" value="Zinc finger protein 768"/>
    <property type="match status" value="1"/>
</dbReference>
<evidence type="ECO:0000313" key="15">
    <source>
        <dbReference type="Proteomes" id="UP001619887"/>
    </source>
</evidence>
<evidence type="ECO:0000256" key="7">
    <source>
        <dbReference type="ARBA" id="ARBA00023015"/>
    </source>
</evidence>
<dbReference type="Proteomes" id="UP001619887">
    <property type="component" value="Unassembled WGS sequence"/>
</dbReference>
<keyword evidence="8" id="KW-0804">Transcription</keyword>
<comment type="similarity">
    <text evidence="2">Belongs to the krueppel C2H2-type zinc-finger protein family.</text>
</comment>
<evidence type="ECO:0000256" key="5">
    <source>
        <dbReference type="ARBA" id="ARBA00022771"/>
    </source>
</evidence>
<dbReference type="Gene3D" id="3.30.160.60">
    <property type="entry name" value="Classic Zinc Finger"/>
    <property type="match status" value="10"/>
</dbReference>
<dbReference type="InterPro" id="IPR036236">
    <property type="entry name" value="Znf_C2H2_sf"/>
</dbReference>
<dbReference type="EMBL" id="JBIYXZ010002080">
    <property type="protein sequence ID" value="KAL3050923.1"/>
    <property type="molecule type" value="Genomic_DNA"/>
</dbReference>
<dbReference type="FunFam" id="3.30.160.60:FF:000478">
    <property type="entry name" value="Zinc finger protein 133"/>
    <property type="match status" value="1"/>
</dbReference>
<dbReference type="SUPFAM" id="SSF57667">
    <property type="entry name" value="beta-beta-alpha zinc fingers"/>
    <property type="match status" value="6"/>
</dbReference>
<reference evidence="14 15" key="1">
    <citation type="journal article" date="2022" name="G3 (Bethesda)">
        <title>Evaluating Illumina-, Nanopore-, and PacBio-based genome assembly strategies with the bald notothen, Trematomus borchgrevinki.</title>
        <authorList>
            <person name="Rayamajhi N."/>
            <person name="Cheng C.C."/>
            <person name="Catchen J.M."/>
        </authorList>
    </citation>
    <scope>NUCLEOTIDE SEQUENCE [LARGE SCALE GENOMIC DNA]</scope>
    <source>
        <strain evidence="14">AGRC-2024</strain>
    </source>
</reference>
<dbReference type="GO" id="GO:0005634">
    <property type="term" value="C:nucleus"/>
    <property type="evidence" value="ECO:0007669"/>
    <property type="project" value="UniProtKB-SubCell"/>
</dbReference>
<evidence type="ECO:0000256" key="11">
    <source>
        <dbReference type="SAM" id="Coils"/>
    </source>
</evidence>
<accession>A0ABD2GB42</accession>
<keyword evidence="9" id="KW-0539">Nucleus</keyword>
<dbReference type="FunFam" id="3.30.160.60:FF:002343">
    <property type="entry name" value="Zinc finger protein 33A"/>
    <property type="match status" value="1"/>
</dbReference>
<dbReference type="Pfam" id="PF00096">
    <property type="entry name" value="zf-C2H2"/>
    <property type="match status" value="4"/>
</dbReference>
<feature type="domain" description="C2H2-type" evidence="13">
    <location>
        <begin position="574"/>
        <end position="601"/>
    </location>
</feature>
<keyword evidence="15" id="KW-1185">Reference proteome</keyword>
<dbReference type="FunFam" id="3.30.160.60:FF:000446">
    <property type="entry name" value="Zinc finger protein"/>
    <property type="match status" value="1"/>
</dbReference>
<evidence type="ECO:0000256" key="9">
    <source>
        <dbReference type="ARBA" id="ARBA00023242"/>
    </source>
</evidence>
<evidence type="ECO:0000313" key="14">
    <source>
        <dbReference type="EMBL" id="KAL3050923.1"/>
    </source>
</evidence>
<dbReference type="AlphaFoldDB" id="A0ABD2GB42"/>
<name>A0ABD2GB42_PAGBO</name>
<evidence type="ECO:0000256" key="4">
    <source>
        <dbReference type="ARBA" id="ARBA00022737"/>
    </source>
</evidence>
<keyword evidence="4" id="KW-0677">Repeat</keyword>
<keyword evidence="11" id="KW-0175">Coiled coil</keyword>
<dbReference type="GO" id="GO:0008270">
    <property type="term" value="F:zinc ion binding"/>
    <property type="evidence" value="ECO:0007669"/>
    <property type="project" value="UniProtKB-KW"/>
</dbReference>
<evidence type="ECO:0000256" key="3">
    <source>
        <dbReference type="ARBA" id="ARBA00022723"/>
    </source>
</evidence>
<comment type="caution">
    <text evidence="14">The sequence shown here is derived from an EMBL/GenBank/DDBJ whole genome shotgun (WGS) entry which is preliminary data.</text>
</comment>
<feature type="compositionally biased region" description="Polar residues" evidence="12">
    <location>
        <begin position="255"/>
        <end position="267"/>
    </location>
</feature>
<keyword evidence="3" id="KW-0479">Metal-binding</keyword>
<dbReference type="PROSITE" id="PS50157">
    <property type="entry name" value="ZINC_FINGER_C2H2_2"/>
    <property type="match status" value="10"/>
</dbReference>
<dbReference type="InterPro" id="IPR050717">
    <property type="entry name" value="C2H2-ZF_Transcription_Reg"/>
</dbReference>
<dbReference type="FunFam" id="3.30.160.60:FF:000193">
    <property type="entry name" value="Zinc finger protein 300"/>
    <property type="match status" value="1"/>
</dbReference>
<dbReference type="SMART" id="SM00355">
    <property type="entry name" value="ZnF_C2H2"/>
    <property type="match status" value="11"/>
</dbReference>
<gene>
    <name evidence="14" type="ORF">OYC64_001239</name>
</gene>
<evidence type="ECO:0000256" key="6">
    <source>
        <dbReference type="ARBA" id="ARBA00022833"/>
    </source>
</evidence>
<dbReference type="GO" id="GO:0032502">
    <property type="term" value="P:developmental process"/>
    <property type="evidence" value="ECO:0007669"/>
    <property type="project" value="UniProtKB-ARBA"/>
</dbReference>
<keyword evidence="7" id="KW-0805">Transcription regulation</keyword>
<evidence type="ECO:0000259" key="13">
    <source>
        <dbReference type="PROSITE" id="PS50157"/>
    </source>
</evidence>
<evidence type="ECO:0000256" key="1">
    <source>
        <dbReference type="ARBA" id="ARBA00004123"/>
    </source>
</evidence>
<feature type="region of interest" description="Disordered" evidence="12">
    <location>
        <begin position="77"/>
        <end position="119"/>
    </location>
</feature>
<dbReference type="PANTHER" id="PTHR14196:SF12">
    <property type="entry name" value="ZINC FINGER PROTEIN 208-LIKE"/>
    <property type="match status" value="1"/>
</dbReference>
<sequence>MAVNIMVVPSVDYNLSKSEMLRAVVADKLTSASQEILAVVQRTVAGFEDEMSALRSEITRQRHQLELLQPRITLCRPDVEDSDPFEEDEDKQDEEEAVLHQGDPQTPEHSDSVRKRRKAGRKRSDFVKLRVCFLHDADTDTLRKGLLKSGVRELRCPPGLSEDDFLLLLRSSFPRLRLPVDAMTADPSRRLQTLELKSLTPEEIQRSVGAVGRGRSALYLRERRSADNSQDSEQLPVPGRKDDVTHETGSDENRPNTSSHYSPAENMQSDEADNPTQQQETDEDGEKPGRSEAEEDGDGEDDDEGEEDDGDDVGDKEWKPVEEPEESDDGEKELRGEASGVKTKRRKETVGAPLACKVCGALRGSPNMLIKHSWGHVHEQESVCGVCGENVEDLRHHLQTHQKTLESCDICEKSFITARSRDKHAVLHTGEKPYECDVCHKAYLLKSSLIWHRREHVQEKPHKCQVCDRSFSSSRQLRVHSSSHAGEKPYSCDVCGKSLCDLRSLSRHKLTHSGEKRHVCQVCGKRFLLPERLKVHEKIHTARDKTHLCDVCCKTFHTLPQLKGHLNTHSVDKFVCQECGKGLSSQGALIRHMVIHTGEKPHKCSECGRTFNALSILRGHMKTHSAVKPFVCNICGKACARKEHLTVHMRSHNGEKPYKCIVCEKAFTQSHCLKTHMKEHRREEETVADAITS</sequence>
<keyword evidence="6" id="KW-0862">Zinc</keyword>
<feature type="domain" description="C2H2-type" evidence="13">
    <location>
        <begin position="602"/>
        <end position="629"/>
    </location>
</feature>
<evidence type="ECO:0000256" key="10">
    <source>
        <dbReference type="PROSITE-ProRule" id="PRU00042"/>
    </source>
</evidence>
<evidence type="ECO:0000256" key="2">
    <source>
        <dbReference type="ARBA" id="ARBA00006991"/>
    </source>
</evidence>
<feature type="domain" description="C2H2-type" evidence="13">
    <location>
        <begin position="630"/>
        <end position="657"/>
    </location>
</feature>
<feature type="domain" description="C2H2-type" evidence="13">
    <location>
        <begin position="434"/>
        <end position="461"/>
    </location>
</feature>
<feature type="coiled-coil region" evidence="11">
    <location>
        <begin position="37"/>
        <end position="64"/>
    </location>
</feature>
<keyword evidence="5 10" id="KW-0863">Zinc-finger</keyword>
<feature type="compositionally biased region" description="Basic and acidic residues" evidence="12">
    <location>
        <begin position="239"/>
        <end position="254"/>
    </location>
</feature>
<dbReference type="FunFam" id="3.30.160.60:FF:000202">
    <property type="entry name" value="Zinc finger protein 574"/>
    <property type="match status" value="1"/>
</dbReference>
<feature type="domain" description="C2H2-type" evidence="13">
    <location>
        <begin position="406"/>
        <end position="433"/>
    </location>
</feature>
<protein>
    <recommendedName>
        <fullName evidence="13">C2H2-type domain-containing protein</fullName>
    </recommendedName>
</protein>
<feature type="region of interest" description="Disordered" evidence="12">
    <location>
        <begin position="221"/>
        <end position="347"/>
    </location>
</feature>
<dbReference type="PANTHER" id="PTHR14196">
    <property type="entry name" value="ODD-SKIPPED - RELATED"/>
    <property type="match status" value="1"/>
</dbReference>
<dbReference type="PROSITE" id="PS00028">
    <property type="entry name" value="ZINC_FINGER_C2H2_1"/>
    <property type="match status" value="10"/>
</dbReference>
<feature type="domain" description="C2H2-type" evidence="13">
    <location>
        <begin position="490"/>
        <end position="517"/>
    </location>
</feature>
<feature type="compositionally biased region" description="Acidic residues" evidence="12">
    <location>
        <begin position="293"/>
        <end position="312"/>
    </location>
</feature>
<feature type="compositionally biased region" description="Acidic residues" evidence="12">
    <location>
        <begin position="80"/>
        <end position="96"/>
    </location>
</feature>
<dbReference type="FunFam" id="3.30.160.60:FF:001498">
    <property type="entry name" value="Zinc finger protein 404"/>
    <property type="match status" value="1"/>
</dbReference>
<dbReference type="InterPro" id="IPR013087">
    <property type="entry name" value="Znf_C2H2_type"/>
</dbReference>
<feature type="domain" description="C2H2-type" evidence="13">
    <location>
        <begin position="547"/>
        <end position="574"/>
    </location>
</feature>
<organism evidence="14 15">
    <name type="scientific">Pagothenia borchgrevinki</name>
    <name type="common">Bald rockcod</name>
    <name type="synonym">Trematomus borchgrevinki</name>
    <dbReference type="NCBI Taxonomy" id="8213"/>
    <lineage>
        <taxon>Eukaryota</taxon>
        <taxon>Metazoa</taxon>
        <taxon>Chordata</taxon>
        <taxon>Craniata</taxon>
        <taxon>Vertebrata</taxon>
        <taxon>Euteleostomi</taxon>
        <taxon>Actinopterygii</taxon>
        <taxon>Neopterygii</taxon>
        <taxon>Teleostei</taxon>
        <taxon>Neoteleostei</taxon>
        <taxon>Acanthomorphata</taxon>
        <taxon>Eupercaria</taxon>
        <taxon>Perciformes</taxon>
        <taxon>Notothenioidei</taxon>
        <taxon>Nototheniidae</taxon>
        <taxon>Pagothenia</taxon>
    </lineage>
</organism>
<dbReference type="FunFam" id="3.30.160.60:FF:000624">
    <property type="entry name" value="zinc finger protein 697"/>
    <property type="match status" value="1"/>
</dbReference>
<proteinExistence type="inferred from homology"/>
<feature type="compositionally biased region" description="Basic and acidic residues" evidence="12">
    <location>
        <begin position="313"/>
        <end position="322"/>
    </location>
</feature>